<dbReference type="InterPro" id="IPR057525">
    <property type="entry name" value="UTP20_C"/>
</dbReference>
<dbReference type="GO" id="GO:0032040">
    <property type="term" value="C:small-subunit processome"/>
    <property type="evidence" value="ECO:0007669"/>
    <property type="project" value="TreeGrafter"/>
</dbReference>
<dbReference type="Pfam" id="PF23099">
    <property type="entry name" value="UTP20_C"/>
    <property type="match status" value="1"/>
</dbReference>
<feature type="compositionally biased region" description="Acidic residues" evidence="1">
    <location>
        <begin position="896"/>
        <end position="908"/>
    </location>
</feature>
<dbReference type="Pfam" id="PF20416">
    <property type="entry name" value="UTP20"/>
    <property type="match status" value="1"/>
</dbReference>
<gene>
    <name evidence="6 7 8" type="primary">UTP20</name>
</gene>
<dbReference type="Proteomes" id="UP001318040">
    <property type="component" value="Chromosome 7"/>
</dbReference>
<dbReference type="RefSeq" id="XP_032804540.1">
    <property type="nucleotide sequence ID" value="XM_032948649.1"/>
</dbReference>
<evidence type="ECO:0000313" key="8">
    <source>
        <dbReference type="RefSeq" id="XP_032804541.1"/>
    </source>
</evidence>
<sequence length="2790" mass="314676">MASTMKTKSSHHKSENRFRFLTFAERLANVNIDVIHRIDRTGSLSEEVETYFYEGLQKWKDLNATENFGTFLREVNGLCQSFPQLVHHQNAVVQALKAHLQVPNSLALQPLLDLVVQLARDLQADFYPHFPEFFSIVTGLLQTQDTDQLEWAFCCLAYLYKYLWKPLIRDIQNVYSMYSTLLAHKKEHIKNFAAESFAFLMRKVPDHSALFDWMFTDLEQNPDKRDGLGRLLFQMCRGVRMQFHSCAGRVLPIMLEKLGPRTKVGPPLPWADVSHSLCQMVQWVGDHMLKEHCPVVWDSLLDAVAKLSLMLAGDGDAEGWEQMERLLVVILTLLKHGRGKKVTEPEKISLVLVRLLEGFQVPHERASSLLKVVSTLLLAEHAFLPSHAVEQLLRAVFESSCSQETVINFCLEMFDVPDFEQLFLPQLLQYLECSFLKGQEDQSNMAVGLLAHLVLRKAPPPTDGSMPFEKYPLLFLGKQRRSALKKGKSAVEEQGTYLNVAEYLLGLLEMPGDGWEERLPLLWATLLVLPHIRPLEKMFVNDISELIDKTVAVVRSQGEPISGLLLFVLRQAVSSLLSLTEDVDVLAVLPCPLVITLVQRFPSELSVLLLADLCYTRLALTGQHHLLSAQHLLEIFPPLEKNLSSSCARVRLLTLRILNNFEVNLHKVDEEASKQTSVFEICLRAELVEPTLPEYREKLLHMRKLRYDLLSDCIPEGPYQQVALRYLIGILYINFSMLWDPAVELISSHAREMKSKAFWEVFEEQLELAASQNERILRESLNNDYETEDVAVGPNGASGSIERLCWQQKLALTVSPERQDHVNFRLHLWKAMADFPERVEPHSRDLSPLLLRFISQEYFPADLLVAPTENLRKKGCASTPTEEESAETSAAWKGESDDEEEDEKDEEAQQVQQKRKSFRKKPRRAAVRELVAHLKVFSKFSNPRALYLESKLRDLYYQLLCHRDQDVQKVVLACLLTYKPKYLLPYRERLERLLEDRYFKDEIVHFSVSEEAGLVKADDRAELMPVLLRILYGRMMSKTGNRTQGRAGATTRMSIVLRFLASSLPEEMHMFVRLLLEPVATFMEGSCEHAVTRTLQELELGSVIPLGRQHGILNTVDTLMANVGHLLHGHLSQLLQILLCMVAAFSHILDQRDQVQPRSVALVKRLRRLGQDSLLHFFEDNDAYAFSAGELEAVFQALFWPLITRLSTESQYSPTPLLKLVQMWSQIPRFIPLLAKEHPERPECSVLPNVYALLKAKNLSPATAQCVLDIAENLLTVPDPESTETDSALSTQGCVLPASASLPDGTRLQLGTRLLLPHVTGILQYLAGVVKDRDKMNSKKFHDQVSKNLNILSRVSKFVVNEEQSSLLIGLLVPYLSKANLGQDMEVDILETIMNLLKRVSVPGSYLKPLACLLSCLQNKLSRQALSAVFQTLGELDNTVTYITDVIVKMNAFDRRHLDDINFDIRLEAFQAATKYVAGMEKVDSDYLLPLLHNCFYSIQLTEMALSDNASLCLATVVQRLSIISHTEEEFREVITRTLLVAVRRGLKSQTQNVLHEYVGLLRCLVHMFPHRVEFQDLVTLTDPDPEADFFENMRHIQVYRRARALKRVARQLQDGSLRICAAALQSFIMPFATTPLANPKFSKQENVVEACVDALGAICRHLPWKPYLYTLRHYIHLLQTTQLELKLAISLLITVLDAFHFDLETLQREAEQSIRESPAAAVEAAMEVEDVDDATLLGEEAACGEGEAAEPMEEGSTQALGLGGEVAGDAAAPAASAVRSHCLNGQQLQEQVQQTITANVLPKLLACLATRSKAEMDHKAVRTRGVDEEQVARIPLALAVVKLLQALPSKVLEANLPSVVLKVCFMLRNRLQEVRDVARGVLIKIADALGPSHLPYVLQELKSTLTRGFQLHVMSFTAHYLLKSLTANMQPGQLDPCVNIFVQVCNDELFGEVAEEKEVQGIVRKSMEARSCKSYDTYELLGQFVSCSHVAALIHPLKQVLEGTMSHKVAHKVQECLRRLVLGLLENCQLTGDTYLLLSHAMITDSLPILIKKASKDRVAALSAPNSRPPSCLLLPPTPTRGGEKAAVNARTNVHILVEFGLQVLHLTLKRSKVKITEKKVLEMVDPFVLLLCDCLDSKHVKVVASALRCLAWSLRCPLPSLGRLADRLTKQLFLLLKNYACAGAAKGDNFEMILSCFKVMTVLVRHMEKSQLTEKQLQVLLGYAEEDIHDSSRQATAFGLLKAIVQRRLMVPEMHEVMTKVAELAITDQAEAVRVQCRQVYLTFIMDYPLGKKLGEHLEFIVSQLTYEHESGRDSALEMLVSIFQSFPQELLLESSSLFFLPLALMLVNDASARCRKMAALAARTLLAKISAEKRDSLFSLATSWFKRKKVPMRQLAAHACGLFVEVEGAEFDRRLTSLLPCIAQDLQPSNHENVEKKTQENAADHLLFALLTLLSKILKGCPAVTSATHRKNMNTIWASVQAHLQQPHSWVRLAACQLFGLLFAAWKPEELVAQAKQLETASASKKDYIVHDLNTKVKELVKAFCFQLQSKFLSPDLGEQVVKNLIFLSRVMYLLHADLTPPTAVRTDLRTDMDMDGEEDGAEEGDGGKEAETTEKNQACLTWLMKRLCFMAKKEAANTPLVSLKRTCVFKFFAAIALDLGKEKTTPFLAIILRPLHRELHSTYVEHDPTLKTLSQEIIELLKGLVGVEEFSLAYSSVQKQANQKRTERKVQRAQQAVANPEIAARRKMKKHKNKVEAQKRKLEVLRPDYKAKRQKTKSVRELAILE</sequence>
<evidence type="ECO:0000256" key="1">
    <source>
        <dbReference type="SAM" id="MobiDB-lite"/>
    </source>
</evidence>
<dbReference type="InterPro" id="IPR052575">
    <property type="entry name" value="SSU_processome_comp_20"/>
</dbReference>
<dbReference type="InterPro" id="IPR011989">
    <property type="entry name" value="ARM-like"/>
</dbReference>
<organism evidence="5 8">
    <name type="scientific">Petromyzon marinus</name>
    <name type="common">Sea lamprey</name>
    <dbReference type="NCBI Taxonomy" id="7757"/>
    <lineage>
        <taxon>Eukaryota</taxon>
        <taxon>Metazoa</taxon>
        <taxon>Chordata</taxon>
        <taxon>Craniata</taxon>
        <taxon>Vertebrata</taxon>
        <taxon>Cyclostomata</taxon>
        <taxon>Hyperoartia</taxon>
        <taxon>Petromyzontiformes</taxon>
        <taxon>Petromyzontidae</taxon>
        <taxon>Petromyzon</taxon>
    </lineage>
</organism>
<feature type="domain" description="U3 small nucleolar RNA-associated protein 20" evidence="3">
    <location>
        <begin position="1828"/>
        <end position="2044"/>
    </location>
</feature>
<evidence type="ECO:0000259" key="2">
    <source>
        <dbReference type="Pfam" id="PF07539"/>
    </source>
</evidence>
<feature type="compositionally biased region" description="Acidic residues" evidence="1">
    <location>
        <begin position="2597"/>
        <end position="2608"/>
    </location>
</feature>
<dbReference type="InterPro" id="IPR046523">
    <property type="entry name" value="UTP20_dom"/>
</dbReference>
<evidence type="ECO:0000313" key="6">
    <source>
        <dbReference type="RefSeq" id="XP_032804539.1"/>
    </source>
</evidence>
<evidence type="ECO:0000313" key="5">
    <source>
        <dbReference type="Proteomes" id="UP001318040"/>
    </source>
</evidence>
<dbReference type="KEGG" id="pmrn:116939818"/>
<dbReference type="Pfam" id="PF07539">
    <property type="entry name" value="UTP20_N"/>
    <property type="match status" value="1"/>
</dbReference>
<keyword evidence="5" id="KW-1185">Reference proteome</keyword>
<accession>A0AAJ7STN1</accession>
<dbReference type="InterPro" id="IPR011430">
    <property type="entry name" value="UTP20_N"/>
</dbReference>
<name>A0AAJ7STN1_PETMA</name>
<dbReference type="CTD" id="27340"/>
<feature type="domain" description="U3 small nucleolar RNA-associated protein 20 C-terminal" evidence="4">
    <location>
        <begin position="2396"/>
        <end position="2767"/>
    </location>
</feature>
<reference evidence="6 7" key="1">
    <citation type="submission" date="2025-04" db="UniProtKB">
        <authorList>
            <consortium name="RefSeq"/>
        </authorList>
    </citation>
    <scope>IDENTIFICATION</scope>
    <source>
        <tissue evidence="6 7">Sperm</tissue>
    </source>
</reference>
<protein>
    <submittedName>
        <fullName evidence="6 7">Small subunit processome component 20 homolog</fullName>
    </submittedName>
</protein>
<dbReference type="SUPFAM" id="SSF48371">
    <property type="entry name" value="ARM repeat"/>
    <property type="match status" value="2"/>
</dbReference>
<dbReference type="PANTHER" id="PTHR17695:SF11">
    <property type="entry name" value="SMALL SUBUNIT PROCESSOME COMPONENT 20 HOMOLOG"/>
    <property type="match status" value="1"/>
</dbReference>
<feature type="domain" description="U3 small nucleolar RNA-associated protein 20 N-terminal" evidence="2">
    <location>
        <begin position="926"/>
        <end position="1550"/>
    </location>
</feature>
<dbReference type="PANTHER" id="PTHR17695">
    <property type="entry name" value="SMALL SUBUNIT PROCESSOME COMPONENT 20 HOMOLOG"/>
    <property type="match status" value="1"/>
</dbReference>
<dbReference type="RefSeq" id="XP_032804539.1">
    <property type="nucleotide sequence ID" value="XM_032948648.1"/>
</dbReference>
<proteinExistence type="predicted"/>
<dbReference type="RefSeq" id="XP_032804541.1">
    <property type="nucleotide sequence ID" value="XM_032948650.1"/>
</dbReference>
<feature type="region of interest" description="Disordered" evidence="1">
    <location>
        <begin position="874"/>
        <end position="920"/>
    </location>
</feature>
<feature type="region of interest" description="Disordered" evidence="1">
    <location>
        <begin position="2589"/>
        <end position="2616"/>
    </location>
</feature>
<evidence type="ECO:0000259" key="3">
    <source>
        <dbReference type="Pfam" id="PF20416"/>
    </source>
</evidence>
<dbReference type="Gene3D" id="1.25.10.10">
    <property type="entry name" value="Leucine-rich Repeat Variant"/>
    <property type="match status" value="1"/>
</dbReference>
<dbReference type="GO" id="GO:0030686">
    <property type="term" value="C:90S preribosome"/>
    <property type="evidence" value="ECO:0007669"/>
    <property type="project" value="TreeGrafter"/>
</dbReference>
<dbReference type="InterPro" id="IPR016024">
    <property type="entry name" value="ARM-type_fold"/>
</dbReference>
<evidence type="ECO:0000313" key="7">
    <source>
        <dbReference type="RefSeq" id="XP_032804540.1"/>
    </source>
</evidence>
<evidence type="ECO:0000259" key="4">
    <source>
        <dbReference type="Pfam" id="PF23099"/>
    </source>
</evidence>